<proteinExistence type="predicted"/>
<evidence type="ECO:0000256" key="1">
    <source>
        <dbReference type="SAM" id="Phobius"/>
    </source>
</evidence>
<reference evidence="2" key="2">
    <citation type="submission" date="2022-10" db="EMBL/GenBank/DDBJ databases">
        <authorList>
            <consortium name="ENA_rothamsted_submissions"/>
            <consortium name="culmorum"/>
            <person name="King R."/>
        </authorList>
    </citation>
    <scope>NUCLEOTIDE SEQUENCE</scope>
</reference>
<reference evidence="2" key="1">
    <citation type="submission" date="2022-01" db="EMBL/GenBank/DDBJ databases">
        <authorList>
            <person name="King R."/>
        </authorList>
    </citation>
    <scope>NUCLEOTIDE SEQUENCE</scope>
</reference>
<keyword evidence="3" id="KW-1185">Reference proteome</keyword>
<dbReference type="Proteomes" id="UP001153620">
    <property type="component" value="Chromosome 3"/>
</dbReference>
<sequence>MLIENNNYAILIGCVVLFGLILFVLNYLNNVKAENQKQLDLSERNQTRIELAENQINNLITLAKVMIETQEKGMKDAIEQKDMENKCILEATITAVNKTVVELKDNNETSLKFLDKRLKESNQLIGKLCEKLHTPLNISLLTLNFNDINLKSKLF</sequence>
<protein>
    <submittedName>
        <fullName evidence="2">Uncharacterized protein</fullName>
    </submittedName>
</protein>
<evidence type="ECO:0000313" key="2">
    <source>
        <dbReference type="EMBL" id="CAG9809729.1"/>
    </source>
</evidence>
<dbReference type="AlphaFoldDB" id="A0A9N9S1W2"/>
<keyword evidence="1" id="KW-0472">Membrane</keyword>
<feature type="transmembrane region" description="Helical" evidence="1">
    <location>
        <begin position="6"/>
        <end position="28"/>
    </location>
</feature>
<accession>A0A9N9S1W2</accession>
<keyword evidence="1" id="KW-1133">Transmembrane helix</keyword>
<keyword evidence="1" id="KW-0812">Transmembrane</keyword>
<name>A0A9N9S1W2_9DIPT</name>
<evidence type="ECO:0000313" key="3">
    <source>
        <dbReference type="Proteomes" id="UP001153620"/>
    </source>
</evidence>
<dbReference type="EMBL" id="OU895879">
    <property type="protein sequence ID" value="CAG9809729.1"/>
    <property type="molecule type" value="Genomic_DNA"/>
</dbReference>
<organism evidence="2 3">
    <name type="scientific">Chironomus riparius</name>
    <dbReference type="NCBI Taxonomy" id="315576"/>
    <lineage>
        <taxon>Eukaryota</taxon>
        <taxon>Metazoa</taxon>
        <taxon>Ecdysozoa</taxon>
        <taxon>Arthropoda</taxon>
        <taxon>Hexapoda</taxon>
        <taxon>Insecta</taxon>
        <taxon>Pterygota</taxon>
        <taxon>Neoptera</taxon>
        <taxon>Endopterygota</taxon>
        <taxon>Diptera</taxon>
        <taxon>Nematocera</taxon>
        <taxon>Chironomoidea</taxon>
        <taxon>Chironomidae</taxon>
        <taxon>Chironominae</taxon>
        <taxon>Chironomus</taxon>
    </lineage>
</organism>
<gene>
    <name evidence="2" type="ORF">CHIRRI_LOCUS12549</name>
</gene>